<feature type="chain" id="PRO_5047177786" evidence="2">
    <location>
        <begin position="23"/>
        <end position="280"/>
    </location>
</feature>
<keyword evidence="1 2" id="KW-0732">Signal</keyword>
<gene>
    <name evidence="4" type="ORF">QTP81_14450</name>
</gene>
<dbReference type="InterPro" id="IPR054828">
    <property type="entry name" value="Vit_B12_bind_prot"/>
</dbReference>
<comment type="caution">
    <text evidence="4">The sequence shown here is derived from an EMBL/GenBank/DDBJ whole genome shotgun (WGS) entry which is preliminary data.</text>
</comment>
<feature type="domain" description="Fe/B12 periplasmic-binding" evidence="3">
    <location>
        <begin position="28"/>
        <end position="273"/>
    </location>
</feature>
<dbReference type="InterPro" id="IPR002491">
    <property type="entry name" value="ABC_transptr_periplasmic_BD"/>
</dbReference>
<dbReference type="CDD" id="cd01144">
    <property type="entry name" value="BtuF"/>
    <property type="match status" value="1"/>
</dbReference>
<dbReference type="Gene3D" id="3.40.50.1980">
    <property type="entry name" value="Nitrogenase molybdenum iron protein domain"/>
    <property type="match status" value="2"/>
</dbReference>
<evidence type="ECO:0000313" key="4">
    <source>
        <dbReference type="EMBL" id="MDM7861800.1"/>
    </source>
</evidence>
<reference evidence="4 5" key="1">
    <citation type="submission" date="2023-06" db="EMBL/GenBank/DDBJ databases">
        <title>Alteromonas sp. ASW11-36 isolated from intertidal sand.</title>
        <authorList>
            <person name="Li Y."/>
        </authorList>
    </citation>
    <scope>NUCLEOTIDE SEQUENCE [LARGE SCALE GENOMIC DNA]</scope>
    <source>
        <strain evidence="4 5">ASW11-36</strain>
    </source>
</reference>
<dbReference type="RefSeq" id="WP_289366469.1">
    <property type="nucleotide sequence ID" value="NZ_JAUCBP010000012.1"/>
</dbReference>
<evidence type="ECO:0000313" key="5">
    <source>
        <dbReference type="Proteomes" id="UP001234343"/>
    </source>
</evidence>
<organism evidence="4 5">
    <name type="scientific">Alteromonas arenosi</name>
    <dbReference type="NCBI Taxonomy" id="3055817"/>
    <lineage>
        <taxon>Bacteria</taxon>
        <taxon>Pseudomonadati</taxon>
        <taxon>Pseudomonadota</taxon>
        <taxon>Gammaproteobacteria</taxon>
        <taxon>Alteromonadales</taxon>
        <taxon>Alteromonadaceae</taxon>
        <taxon>Alteromonas/Salinimonas group</taxon>
        <taxon>Alteromonas</taxon>
    </lineage>
</organism>
<sequence>MPRLKFAVALMISSLLPSCAIAQSTPQRIVTLAPHLTEWVYLLNAESSLVAVSAYSNFPAAAQSLPVVADANGVNFKKLLALEPDLVLVWSGGNKPQDISRLESMGIALFISLPRQLDDISKEIVRLGEHLQQREKALDSAHQFDQRLARLRSTYAKQPSLSVFYYSWTKPLMSIGANAWGNQALAVCGAETLFADSPTDYPEVRMAEVLKRQPRAVISLLAEPLAEQRAFWSPHRTVLHAPLLLVDADKIHRFTPRILDAIEPLCEQLHTIRLASTPHS</sequence>
<dbReference type="Pfam" id="PF01497">
    <property type="entry name" value="Peripla_BP_2"/>
    <property type="match status" value="1"/>
</dbReference>
<name>A0ABT7T044_9ALTE</name>
<proteinExistence type="predicted"/>
<dbReference type="PANTHER" id="PTHR42860:SF1">
    <property type="entry name" value="VITAMIN B12-BINDING PROTEIN"/>
    <property type="match status" value="1"/>
</dbReference>
<evidence type="ECO:0000259" key="3">
    <source>
        <dbReference type="PROSITE" id="PS50983"/>
    </source>
</evidence>
<evidence type="ECO:0000256" key="1">
    <source>
        <dbReference type="ARBA" id="ARBA00022729"/>
    </source>
</evidence>
<dbReference type="NCBIfam" id="NF038402">
    <property type="entry name" value="TroA_like"/>
    <property type="match status" value="1"/>
</dbReference>
<dbReference type="PANTHER" id="PTHR42860">
    <property type="entry name" value="VITAMIN B12-BINDING PROTEIN"/>
    <property type="match status" value="1"/>
</dbReference>
<dbReference type="InterPro" id="IPR051030">
    <property type="entry name" value="Vitamin_B12-ABC_binding"/>
</dbReference>
<dbReference type="Proteomes" id="UP001234343">
    <property type="component" value="Unassembled WGS sequence"/>
</dbReference>
<protein>
    <submittedName>
        <fullName evidence="4">Cobalamin-binding protein</fullName>
    </submittedName>
</protein>
<dbReference type="EMBL" id="JAUCBP010000012">
    <property type="protein sequence ID" value="MDM7861800.1"/>
    <property type="molecule type" value="Genomic_DNA"/>
</dbReference>
<dbReference type="PROSITE" id="PS50983">
    <property type="entry name" value="FE_B12_PBP"/>
    <property type="match status" value="1"/>
</dbReference>
<keyword evidence="5" id="KW-1185">Reference proteome</keyword>
<feature type="signal peptide" evidence="2">
    <location>
        <begin position="1"/>
        <end position="22"/>
    </location>
</feature>
<evidence type="ECO:0000256" key="2">
    <source>
        <dbReference type="SAM" id="SignalP"/>
    </source>
</evidence>
<accession>A0ABT7T044</accession>
<dbReference type="SUPFAM" id="SSF53807">
    <property type="entry name" value="Helical backbone' metal receptor"/>
    <property type="match status" value="1"/>
</dbReference>